<dbReference type="CDD" id="cd15851">
    <property type="entry name" value="SNARE_Syntaxin6"/>
    <property type="match status" value="1"/>
</dbReference>
<dbReference type="GO" id="GO:0012505">
    <property type="term" value="C:endomembrane system"/>
    <property type="evidence" value="ECO:0007669"/>
    <property type="project" value="UniProtKB-ARBA"/>
</dbReference>
<dbReference type="AlphaFoldDB" id="A0A5K1K6T5"/>
<evidence type="ECO:0000256" key="2">
    <source>
        <dbReference type="ARBA" id="ARBA00022448"/>
    </source>
</evidence>
<dbReference type="GO" id="GO:0005737">
    <property type="term" value="C:cytoplasm"/>
    <property type="evidence" value="ECO:0007669"/>
    <property type="project" value="UniProtKB-ARBA"/>
</dbReference>
<dbReference type="SMART" id="SM00397">
    <property type="entry name" value="t_SNARE"/>
    <property type="match status" value="1"/>
</dbReference>
<dbReference type="PANTHER" id="PTHR12791">
    <property type="entry name" value="GOLGI SNARE BET1-RELATED"/>
    <property type="match status" value="1"/>
</dbReference>
<accession>A0A5K1K6T5</accession>
<proteinExistence type="predicted"/>
<keyword evidence="3 7" id="KW-0812">Transmembrane</keyword>
<organism evidence="9">
    <name type="scientific">Ganoderma boninense</name>
    <dbReference type="NCBI Taxonomy" id="34458"/>
    <lineage>
        <taxon>Eukaryota</taxon>
        <taxon>Fungi</taxon>
        <taxon>Dikarya</taxon>
        <taxon>Basidiomycota</taxon>
        <taxon>Agaricomycotina</taxon>
        <taxon>Agaricomycetes</taxon>
        <taxon>Polyporales</taxon>
        <taxon>Polyporaceae</taxon>
        <taxon>Ganoderma</taxon>
    </lineage>
</organism>
<sequence>MRAEVEGGRRSRPTSVLGPTSRPAEPVPEYEDSQAEWARQEQELMIRQQDETIDTIAGTLNTIHEQAGLMGREIVEHNEMLDDLERGVDRSDAKLSTAMSKMRKFIRQTEETKSGWCIVFLIIVLMALLLAVILV</sequence>
<dbReference type="PROSITE" id="PS50192">
    <property type="entry name" value="T_SNARE"/>
    <property type="match status" value="1"/>
</dbReference>
<dbReference type="EMBL" id="LR728936">
    <property type="protein sequence ID" value="VWP00913.1"/>
    <property type="molecule type" value="Genomic_DNA"/>
</dbReference>
<reference evidence="9" key="1">
    <citation type="submission" date="2019-10" db="EMBL/GenBank/DDBJ databases">
        <authorList>
            <person name="Nor Muhammad N."/>
        </authorList>
    </citation>
    <scope>NUCLEOTIDE SEQUENCE</scope>
</reference>
<dbReference type="SUPFAM" id="SSF58038">
    <property type="entry name" value="SNARE fusion complex"/>
    <property type="match status" value="1"/>
</dbReference>
<dbReference type="InterPro" id="IPR000727">
    <property type="entry name" value="T_SNARE_dom"/>
</dbReference>
<keyword evidence="2" id="KW-0813">Transport</keyword>
<protein>
    <submittedName>
        <fullName evidence="9">Non-specific serine/threonine protein kinase (EC)</fullName>
        <ecNumber evidence="9">2.7.11.1</ecNumber>
    </submittedName>
</protein>
<comment type="subcellular location">
    <subcellularLocation>
        <location evidence="1">Membrane</location>
        <topology evidence="1">Single-pass membrane protein</topology>
    </subcellularLocation>
</comment>
<feature type="transmembrane region" description="Helical" evidence="7">
    <location>
        <begin position="114"/>
        <end position="134"/>
    </location>
</feature>
<name>A0A5K1K6T5_9APHY</name>
<dbReference type="EC" id="2.7.11.1" evidence="9"/>
<keyword evidence="9" id="KW-0808">Transferase</keyword>
<keyword evidence="9" id="KW-0418">Kinase</keyword>
<keyword evidence="9" id="KW-0723">Serine/threonine-protein kinase</keyword>
<feature type="region of interest" description="Disordered" evidence="6">
    <location>
        <begin position="1"/>
        <end position="33"/>
    </location>
</feature>
<evidence type="ECO:0000256" key="4">
    <source>
        <dbReference type="ARBA" id="ARBA00022989"/>
    </source>
</evidence>
<evidence type="ECO:0000256" key="6">
    <source>
        <dbReference type="SAM" id="MobiDB-lite"/>
    </source>
</evidence>
<evidence type="ECO:0000256" key="3">
    <source>
        <dbReference type="ARBA" id="ARBA00022692"/>
    </source>
</evidence>
<dbReference type="GO" id="GO:0004674">
    <property type="term" value="F:protein serine/threonine kinase activity"/>
    <property type="evidence" value="ECO:0007669"/>
    <property type="project" value="UniProtKB-KW"/>
</dbReference>
<dbReference type="GO" id="GO:0016020">
    <property type="term" value="C:membrane"/>
    <property type="evidence" value="ECO:0007669"/>
    <property type="project" value="UniProtKB-SubCell"/>
</dbReference>
<evidence type="ECO:0000259" key="8">
    <source>
        <dbReference type="PROSITE" id="PS50192"/>
    </source>
</evidence>
<dbReference type="Gene3D" id="1.20.5.110">
    <property type="match status" value="1"/>
</dbReference>
<evidence type="ECO:0000256" key="1">
    <source>
        <dbReference type="ARBA" id="ARBA00004167"/>
    </source>
</evidence>
<gene>
    <name evidence="9" type="primary">I1RP88</name>
</gene>
<evidence type="ECO:0000313" key="9">
    <source>
        <dbReference type="EMBL" id="VWP00913.1"/>
    </source>
</evidence>
<dbReference type="Pfam" id="PF05739">
    <property type="entry name" value="SNARE"/>
    <property type="match status" value="1"/>
</dbReference>
<evidence type="ECO:0000256" key="7">
    <source>
        <dbReference type="SAM" id="Phobius"/>
    </source>
</evidence>
<keyword evidence="4 7" id="KW-1133">Transmembrane helix</keyword>
<evidence type="ECO:0000256" key="5">
    <source>
        <dbReference type="ARBA" id="ARBA00023136"/>
    </source>
</evidence>
<keyword evidence="5 7" id="KW-0472">Membrane</keyword>
<feature type="domain" description="T-SNARE coiled-coil homology" evidence="8">
    <location>
        <begin position="43"/>
        <end position="105"/>
    </location>
</feature>